<dbReference type="STRING" id="1620.IV67_GL000528"/>
<dbReference type="SFLD" id="SFLDS00003">
    <property type="entry name" value="Haloacid_Dehalogenase"/>
    <property type="match status" value="1"/>
</dbReference>
<dbReference type="PANTHER" id="PTHR18901">
    <property type="entry name" value="2-DEOXYGLUCOSE-6-PHOSPHATE PHOSPHATASE 2"/>
    <property type="match status" value="1"/>
</dbReference>
<dbReference type="Proteomes" id="UP000051673">
    <property type="component" value="Unassembled WGS sequence"/>
</dbReference>
<dbReference type="EMBL" id="JQCD01000024">
    <property type="protein sequence ID" value="KRN77015.1"/>
    <property type="molecule type" value="Genomic_DNA"/>
</dbReference>
<keyword evidence="2" id="KW-1185">Reference proteome</keyword>
<dbReference type="InterPro" id="IPR006439">
    <property type="entry name" value="HAD-SF_hydro_IA"/>
</dbReference>
<accession>A0A0R2JR94</accession>
<dbReference type="NCBIfam" id="TIGR01509">
    <property type="entry name" value="HAD-SF-IA-v3"/>
    <property type="match status" value="1"/>
</dbReference>
<dbReference type="PANTHER" id="PTHR18901:SF38">
    <property type="entry name" value="PSEUDOURIDINE-5'-PHOSPHATASE"/>
    <property type="match status" value="1"/>
</dbReference>
<sequence>MIKATVFDMDGLLLDTEIVSLKMYQELLKQHGITTFTSDIYAENYSGHNAIDNMTNLIDTYQLPITVEEGMAITDVIESELLTAGVDVKPGASDLLAYLKAHNYHIGLATSSTRDRAIMVLEQNNILQYFEEMTFNAEVAHGKPAPDIFTKAMEKLSVSPEETVIFEDSEAGIMAGVASGAQVICIPDMHTPNGELLAKTAATYPDLGQAISFFE</sequence>
<evidence type="ECO:0000313" key="1">
    <source>
        <dbReference type="EMBL" id="KRN77015.1"/>
    </source>
</evidence>
<gene>
    <name evidence="1" type="ORF">IV67_GL000528</name>
</gene>
<dbReference type="OrthoDB" id="9797743at2"/>
<dbReference type="AlphaFoldDB" id="A0A0R2JR94"/>
<dbReference type="PRINTS" id="PR00413">
    <property type="entry name" value="HADHALOGNASE"/>
</dbReference>
<dbReference type="InterPro" id="IPR023214">
    <property type="entry name" value="HAD_sf"/>
</dbReference>
<dbReference type="SFLD" id="SFLDG01129">
    <property type="entry name" value="C1.5:_HAD__Beta-PGM__Phosphata"/>
    <property type="match status" value="1"/>
</dbReference>
<reference evidence="1 2" key="1">
    <citation type="journal article" date="2015" name="Genome Announc.">
        <title>Expanding the biotechnology potential of lactobacilli through comparative genomics of 213 strains and associated genera.</title>
        <authorList>
            <person name="Sun Z."/>
            <person name="Harris H.M."/>
            <person name="McCann A."/>
            <person name="Guo C."/>
            <person name="Argimon S."/>
            <person name="Zhang W."/>
            <person name="Yang X."/>
            <person name="Jeffery I.B."/>
            <person name="Cooney J.C."/>
            <person name="Kagawa T.F."/>
            <person name="Liu W."/>
            <person name="Song Y."/>
            <person name="Salvetti E."/>
            <person name="Wrobel A."/>
            <person name="Rasinkangas P."/>
            <person name="Parkhill J."/>
            <person name="Rea M.C."/>
            <person name="O'Sullivan O."/>
            <person name="Ritari J."/>
            <person name="Douillard F.P."/>
            <person name="Paul Ross R."/>
            <person name="Yang R."/>
            <person name="Briner A.E."/>
            <person name="Felis G.E."/>
            <person name="de Vos W.M."/>
            <person name="Barrangou R."/>
            <person name="Klaenhammer T.R."/>
            <person name="Caufield P.W."/>
            <person name="Cui Y."/>
            <person name="Zhang H."/>
            <person name="O'Toole P.W."/>
        </authorList>
    </citation>
    <scope>NUCLEOTIDE SEQUENCE [LARGE SCALE GENOMIC DNA]</scope>
    <source>
        <strain evidence="1 2">DSM 20014</strain>
    </source>
</reference>
<organism evidence="1 2">
    <name type="scientific">Weissella minor</name>
    <dbReference type="NCBI Taxonomy" id="1620"/>
    <lineage>
        <taxon>Bacteria</taxon>
        <taxon>Bacillati</taxon>
        <taxon>Bacillota</taxon>
        <taxon>Bacilli</taxon>
        <taxon>Lactobacillales</taxon>
        <taxon>Lactobacillaceae</taxon>
        <taxon>Weissella</taxon>
    </lineage>
</organism>
<dbReference type="Pfam" id="PF13419">
    <property type="entry name" value="HAD_2"/>
    <property type="match status" value="1"/>
</dbReference>
<dbReference type="CDD" id="cd07505">
    <property type="entry name" value="HAD_BPGM-like"/>
    <property type="match status" value="1"/>
</dbReference>
<dbReference type="InterPro" id="IPR036412">
    <property type="entry name" value="HAD-like_sf"/>
</dbReference>
<protein>
    <submittedName>
        <fullName evidence="1">Phosphorylated carbohydrates phosphatase</fullName>
    </submittedName>
</protein>
<dbReference type="RefSeq" id="WP_083486683.1">
    <property type="nucleotide sequence ID" value="NZ_JQCD01000024.1"/>
</dbReference>
<dbReference type="InterPro" id="IPR041492">
    <property type="entry name" value="HAD_2"/>
</dbReference>
<dbReference type="PATRIC" id="fig|1620.3.peg.535"/>
<dbReference type="Gene3D" id="1.10.150.240">
    <property type="entry name" value="Putative phosphatase, domain 2"/>
    <property type="match status" value="1"/>
</dbReference>
<dbReference type="Gene3D" id="3.40.50.1000">
    <property type="entry name" value="HAD superfamily/HAD-like"/>
    <property type="match status" value="1"/>
</dbReference>
<evidence type="ECO:0000313" key="2">
    <source>
        <dbReference type="Proteomes" id="UP000051673"/>
    </source>
</evidence>
<proteinExistence type="predicted"/>
<comment type="caution">
    <text evidence="1">The sequence shown here is derived from an EMBL/GenBank/DDBJ whole genome shotgun (WGS) entry which is preliminary data.</text>
</comment>
<dbReference type="InterPro" id="IPR023198">
    <property type="entry name" value="PGP-like_dom2"/>
</dbReference>
<dbReference type="SFLD" id="SFLDG01135">
    <property type="entry name" value="C1.5.6:_HAD__Beta-PGM__Phospha"/>
    <property type="match status" value="1"/>
</dbReference>
<name>A0A0R2JR94_9LACO</name>
<dbReference type="SUPFAM" id="SSF56784">
    <property type="entry name" value="HAD-like"/>
    <property type="match status" value="1"/>
</dbReference>